<dbReference type="GO" id="GO:0003677">
    <property type="term" value="F:DNA binding"/>
    <property type="evidence" value="ECO:0007669"/>
    <property type="project" value="UniProtKB-UniRule"/>
</dbReference>
<dbReference type="AlphaFoldDB" id="A0A953I1C3"/>
<dbReference type="InterPro" id="IPR023054">
    <property type="entry name" value="Sporulation_regulator_WhiA_C"/>
</dbReference>
<dbReference type="Gene3D" id="3.10.28.10">
    <property type="entry name" value="Homing endonucleases"/>
    <property type="match status" value="1"/>
</dbReference>
<dbReference type="RefSeq" id="WP_011194324.1">
    <property type="nucleotide sequence ID" value="NZ_JACSIR010000018.1"/>
</dbReference>
<evidence type="ECO:0000256" key="3">
    <source>
        <dbReference type="ARBA" id="ARBA00023306"/>
    </source>
</evidence>
<evidence type="ECO:0000313" key="7">
    <source>
        <dbReference type="EMBL" id="MBY6276572.1"/>
    </source>
</evidence>
<dbReference type="OMA" id="CDAEAAW"/>
<dbReference type="Pfam" id="PF10298">
    <property type="entry name" value="WhiA_N"/>
    <property type="match status" value="1"/>
</dbReference>
<evidence type="ECO:0000256" key="5">
    <source>
        <dbReference type="SAM" id="Coils"/>
    </source>
</evidence>
<dbReference type="HAMAP" id="MF_01420">
    <property type="entry name" value="HTH_type_WhiA"/>
    <property type="match status" value="1"/>
</dbReference>
<dbReference type="PROSITE" id="PS50819">
    <property type="entry name" value="INTEIN_ENDONUCLEASE"/>
    <property type="match status" value="1"/>
</dbReference>
<dbReference type="EMBL" id="PIUK01000089">
    <property type="protein sequence ID" value="MBY6276572.1"/>
    <property type="molecule type" value="Genomic_DNA"/>
</dbReference>
<protein>
    <recommendedName>
        <fullName evidence="4">Probable cell division protein WhiA</fullName>
    </recommendedName>
</protein>
<dbReference type="InterPro" id="IPR004042">
    <property type="entry name" value="Intein_endonuc_central"/>
</dbReference>
<reference evidence="7" key="1">
    <citation type="submission" date="2017-11" db="EMBL/GenBank/DDBJ databases">
        <title>Three new genomes from thermophilic consortium.</title>
        <authorList>
            <person name="Quaggio R."/>
            <person name="Amgarten D."/>
            <person name="Setubal J.C."/>
        </authorList>
    </citation>
    <scope>NUCLEOTIDE SEQUENCE</scope>
    <source>
        <strain evidence="7">ZCTH01-B2</strain>
    </source>
</reference>
<proteinExistence type="inferred from homology"/>
<evidence type="ECO:0000256" key="2">
    <source>
        <dbReference type="ARBA" id="ARBA00023125"/>
    </source>
</evidence>
<comment type="similarity">
    <text evidence="4">Belongs to the WhiA family.</text>
</comment>
<dbReference type="Pfam" id="PF14527">
    <property type="entry name" value="LAGLIDADG_WhiA"/>
    <property type="match status" value="1"/>
</dbReference>
<dbReference type="NCBIfam" id="TIGR00647">
    <property type="entry name" value="DNA_bind_WhiA"/>
    <property type="match status" value="1"/>
</dbReference>
<dbReference type="Proteomes" id="UP000732377">
    <property type="component" value="Unassembled WGS sequence"/>
</dbReference>
<dbReference type="GO" id="GO:0004519">
    <property type="term" value="F:endonuclease activity"/>
    <property type="evidence" value="ECO:0007669"/>
    <property type="project" value="InterPro"/>
</dbReference>
<keyword evidence="1 4" id="KW-0132">Cell division</keyword>
<dbReference type="PANTHER" id="PTHR37307">
    <property type="entry name" value="CELL DIVISION PROTEIN WHIA-RELATED"/>
    <property type="match status" value="1"/>
</dbReference>
<dbReference type="SMR" id="A0A953I1C3"/>
<evidence type="ECO:0000256" key="4">
    <source>
        <dbReference type="HAMAP-Rule" id="MF_01420"/>
    </source>
</evidence>
<dbReference type="InterPro" id="IPR039518">
    <property type="entry name" value="WhiA_LAGLIDADG_dom"/>
</dbReference>
<evidence type="ECO:0000259" key="6">
    <source>
        <dbReference type="PROSITE" id="PS50819"/>
    </source>
</evidence>
<dbReference type="InterPro" id="IPR027434">
    <property type="entry name" value="Homing_endonucl"/>
</dbReference>
<organism evidence="7 8">
    <name type="scientific">Symbiobacterium thermophilum</name>
    <dbReference type="NCBI Taxonomy" id="2734"/>
    <lineage>
        <taxon>Bacteria</taxon>
        <taxon>Bacillati</taxon>
        <taxon>Bacillota</taxon>
        <taxon>Clostridia</taxon>
        <taxon>Eubacteriales</taxon>
        <taxon>Symbiobacteriaceae</taxon>
        <taxon>Symbiobacterium</taxon>
    </lineage>
</organism>
<name>A0A953I1C3_SYMTR</name>
<comment type="caution">
    <text evidence="7">The sequence shown here is derived from an EMBL/GenBank/DDBJ whole genome shotgun (WGS) entry which is preliminary data.</text>
</comment>
<accession>A0A953I1C3</accession>
<dbReference type="PANTHER" id="PTHR37307:SF1">
    <property type="entry name" value="CELL DIVISION PROTEIN WHIA-RELATED"/>
    <property type="match status" value="1"/>
</dbReference>
<dbReference type="InterPro" id="IPR003802">
    <property type="entry name" value="Sporulation_regulator_WhiA"/>
</dbReference>
<dbReference type="GO" id="GO:0043937">
    <property type="term" value="P:regulation of sporulation"/>
    <property type="evidence" value="ECO:0007669"/>
    <property type="project" value="InterPro"/>
</dbReference>
<sequence>MSEELSFSAMVKAELALLTPELPCCRRMELAGLVRALGRLELSGRGRFALTLSTDSAPVSRKVIRLLKSVSPVRYEVMVMRRRKLRKNLVYRVHIPHQPGVAELLQLAGFIDEAGRPADWVEPPELANDHCRRAFLRGTFLGSGWVAGPEKQHHLEITTTATEAADALGQMLFRGGIAARMVARRESLVLYIKEADQIIRFLGLVGAHQALLRYEEVRVIKEMKNQVNRQVNAEVANMTKQADAAARQVEAIKRLEAAGALERVSPPLRELAGLRLAYPDASLKELGELCRPPVSKSGAAHRMRQLMALAESLE</sequence>
<gene>
    <name evidence="4 7" type="primary">whiA</name>
    <name evidence="7" type="ORF">CWE10_10210</name>
</gene>
<dbReference type="GO" id="GO:0051301">
    <property type="term" value="P:cell division"/>
    <property type="evidence" value="ECO:0007669"/>
    <property type="project" value="UniProtKB-UniRule"/>
</dbReference>
<keyword evidence="2 4" id="KW-0238">DNA-binding</keyword>
<feature type="domain" description="DOD-type homing endonuclease" evidence="6">
    <location>
        <begin position="107"/>
        <end position="177"/>
    </location>
</feature>
<keyword evidence="3 4" id="KW-0131">Cell cycle</keyword>
<evidence type="ECO:0000256" key="1">
    <source>
        <dbReference type="ARBA" id="ARBA00022618"/>
    </source>
</evidence>
<feature type="coiled-coil region" evidence="5">
    <location>
        <begin position="228"/>
        <end position="255"/>
    </location>
</feature>
<dbReference type="SUPFAM" id="SSF55608">
    <property type="entry name" value="Homing endonucleases"/>
    <property type="match status" value="1"/>
</dbReference>
<dbReference type="InterPro" id="IPR018478">
    <property type="entry name" value="Sporu_reg_WhiA_N_dom"/>
</dbReference>
<comment type="function">
    <text evidence="4">Involved in cell division and chromosome segregation.</text>
</comment>
<dbReference type="Pfam" id="PF02650">
    <property type="entry name" value="HTH_WhiA"/>
    <property type="match status" value="1"/>
</dbReference>
<evidence type="ECO:0000313" key="8">
    <source>
        <dbReference type="Proteomes" id="UP000732377"/>
    </source>
</evidence>
<keyword evidence="5" id="KW-0175">Coiled coil</keyword>